<keyword evidence="1" id="KW-0175">Coiled coil</keyword>
<evidence type="ECO:0000256" key="1">
    <source>
        <dbReference type="SAM" id="Coils"/>
    </source>
</evidence>
<organism evidence="2 3">
    <name type="scientific">uncultured phage cr111_1</name>
    <dbReference type="NCBI Taxonomy" id="2772071"/>
    <lineage>
        <taxon>Viruses</taxon>
        <taxon>Duplodnaviria</taxon>
        <taxon>Heunggongvirae</taxon>
        <taxon>Uroviricota</taxon>
        <taxon>Caudoviricetes</taxon>
        <taxon>Crassvirales</taxon>
        <taxon>Steigviridae</taxon>
        <taxon>Asinivirinae</taxon>
        <taxon>Lahndsivirus</taxon>
        <taxon>Lahndsivirus rarus</taxon>
    </lineage>
</organism>
<keyword evidence="3" id="KW-1185">Reference proteome</keyword>
<dbReference type="KEGG" id="vg:65129674"/>
<feature type="coiled-coil region" evidence="1">
    <location>
        <begin position="208"/>
        <end position="235"/>
    </location>
</feature>
<protein>
    <submittedName>
        <fullName evidence="2">Putative RNA polymerase</fullName>
    </submittedName>
</protein>
<dbReference type="RefSeq" id="YP_010111311.1">
    <property type="nucleotide sequence ID" value="NC_055880.1"/>
</dbReference>
<evidence type="ECO:0000313" key="3">
    <source>
        <dbReference type="Proteomes" id="UP000594132"/>
    </source>
</evidence>
<evidence type="ECO:0000313" key="2">
    <source>
        <dbReference type="EMBL" id="QOR59153.1"/>
    </source>
</evidence>
<name>A0A7M1RXG8_9CAUD</name>
<reference evidence="2 3" key="1">
    <citation type="submission" date="2020-07" db="EMBL/GenBank/DDBJ databases">
        <title>Taxonomic proposal: Crassvirales, a new order of highly abundant and diverse bacterial viruses.</title>
        <authorList>
            <person name="Shkoporov A.N."/>
            <person name="Stockdale S.R."/>
            <person name="Guerin E."/>
            <person name="Ross R.P."/>
            <person name="Hill C."/>
        </authorList>
    </citation>
    <scope>NUCLEOTIDE SEQUENCE [LARGE SCALE GENOMIC DNA]</scope>
</reference>
<proteinExistence type="predicted"/>
<dbReference type="Proteomes" id="UP000594132">
    <property type="component" value="Segment"/>
</dbReference>
<dbReference type="GeneID" id="65129674"/>
<accession>A0A7M1RXG8</accession>
<dbReference type="EMBL" id="MT774387">
    <property type="protein sequence ID" value="QOR59153.1"/>
    <property type="molecule type" value="Genomic_DNA"/>
</dbReference>
<sequence>MAKKCVNLNAPEIRELHQQLNADVTSSSISPQLIGVNVSLWQEQNNTDDFPTLPELKEFMKVKESEKIQRAVVTTAFSPIERKQRVRYLANRFSEVVTALWNRDREAIREELKRPGDAYRREQLLHSLNVMDRAQFITQQYGVKQIWDLVKYNFLDQAILDPEVDAVTKEKKARMLEHFTELVKETAPILKATEGINMYVDSGVVKVSDSYQENMDEIDQKNDQLEQEEHSSKEDWDFRSEKTSGLDTLSLKVRSLLSAIPRVDINGQEEVDDLGTPIYLDMDIAHGTLTELLQGMQSVEDMIPILEFHVKEFPWLANVIDSLRRSTVLRNLFYGDFNKTFIQYNYIDPQSNISKSLNQNIKLKPIIDKYNENINTGVLLSKDSIYTKDNAINASNVTSLKEKAIAAQTEYKKANSRAQGLTPSLKKTIGNLLHSIGVSYSPDALERILTSPRISNTKSVADPVNIIFNNAIQILSGLDSNPVKFSTELISTYKGKYNAIARLFFLEQGAREASFRQGGDSYYSYMLPNYLSKLVSGIKGTNFMNILQEKFKRFSFFYDKTAGRWMNGLLERLESDSEARERFGAHTLLSNKDGKSYMEWGFLDTIIVRMTEFGAFTNEKSNYAGFMVPVMSDAPKCYFMTLPKIEETTAASVREQALDSLTDVVMQEYVRINLVRQREQRMAAGENITPITNFDSRASKDKIGGAQFKIIPALNSYRVPLSSTESIPFLDRMDDLMRRKSLGEDVSQMILDETRDALSAIINNDFKAFLTKLKNEGAFTADDEGRLPFPGVKFDMTGIPALKKALEGVRNDLVRNRPEMWNDSFETFYRNLENLPFDRIAEGVATIKNHLNANKLPMVAKRIVYNNVLINKIEDFFYNDLVASGHIYELLTTDLAFYPNLTDLSKRFKQVQGSTQKLAWEPGTKQRVVIMKDSDVPAGGLEQIKGIYDEAVRRGELTAQRRDQLLGKLSEITETDGQAITSLPYYKKLMQAGGNWNAELERVYQKMMSSREQRWTMDDYSVLFQIIKPFVYTQRGFQDAQSDEVMPVPFQNKNSIFVLTPQHAKGKPELEAMLQYMQEHNVDVVQFESAVKVGNQGNLELKGNTKEEILANLNNQTNGRDSQVIFEIDPNDFGVQVSTVPHFVDSEALVGSQLRKIEMKDIPDDATFPVKGEVLSKQELSKAINDIQLANQEEGLEGVREVFSSDKRLSDEVTSELMKDGRFGPDAIRAVSLASDGKPVLPFFAPSRAAKIVAKLISIIKTRVSKQKMAGGAYIQATSLGIKSIQGRESYNGETLEVKFSPDGKRLEYIECLVPAWSKELFGPLMDPKTGLLDINKKDSAGNLILPEEARRMIAYRIPTENGYSILPLRIKGFLPQQGGGAIITNPLVFTLTGSDLDVDKLYFLRPSVQKKQRVSSEMVAALIDEFSPYDEVTTDTFRKVRAFVERALEDKPVELNDIESKMYDYIQNHMDLLEVGFDVIPYGNIKDAAKVKDKRARDNALFDAYWSIMTSESYAQIATRPGNFDSLKHAARIATILNNPDAKVPGSIDALTKMSIKELEALIDNTLANPLSPAHIVDVQVRNTVGKNLIAIIANHNAHYAATQGMNLKVGSKYQFSIDDSILDDVSKPSVGTMKLSLALCEYLAAIVDNAKDPVLGDMGITPVTINAAMAMVRSGFSPVQIALFLNQPSIKRALAAYNKDTSSYKDITDFVDKQIGEYTNARNAFAFAAGEKWYPNYEFKSSTLFQNIKTSRDSQGMDAELMKAKKGDASYAQYLESQLSALFAFKKSLAVGDYLNKMITNSKFDTTNGSPSKSFSHVIKNMLKLKNFYNAHTHAENPIISGELLVKPTVGKGEDTKKAIEESHLPFIQGFYSNTYGVMPEIYGKYFPFLKDYMLNALDDLSRNSKRGELSEKEIDEYLEDYLTYKVSRLPSLGTEVLPDGTIMTAEEKRRYFINSFPKRFVDLRASIPELAQNDFIQRIKAYRAKSKDASGKPFLSPTLLFENSGGLNALDRERYTNAWRDMLYSDNADVRQLAVDMFKYAYYKNGLGFGPTSWMHLVPIEVEFSIDGYRDELMRIQEEEGEDMDGFTEQFILNHTDNRNIISYAPEQSAKDILGSIENGTFTIDIQDAVRDPEGNQKWLVSDVIGDVIIFKKIVGVMSGNTPKIFRLISETEDTVSYAEVSKLGVRNAYKEYSYGADITDMKSQVGEYTEGDNVLNTGIMPGPAESQEERFDIAGAVAEANIMNQTEAIAPDMPMPDLADLNKAPQNLEDYALEDDCPF</sequence>